<dbReference type="EMBL" id="JAPFFL010000341">
    <property type="protein sequence ID" value="KAJ6670056.1"/>
    <property type="molecule type" value="Genomic_DNA"/>
</dbReference>
<accession>A0A9Q0NHG6</accession>
<dbReference type="Proteomes" id="UP001151529">
    <property type="component" value="Unassembled WGS sequence"/>
</dbReference>
<evidence type="ECO:0008006" key="3">
    <source>
        <dbReference type="Google" id="ProtNLM"/>
    </source>
</evidence>
<protein>
    <recommendedName>
        <fullName evidence="3">Endonuclease/exonuclease/phosphatase domain-containing protein</fullName>
    </recommendedName>
</protein>
<dbReference type="InterPro" id="IPR036691">
    <property type="entry name" value="Endo/exonu/phosph_ase_sf"/>
</dbReference>
<proteinExistence type="predicted"/>
<dbReference type="Gene3D" id="3.60.10.10">
    <property type="entry name" value="Endonuclease/exonuclease/phosphatase"/>
    <property type="match status" value="1"/>
</dbReference>
<dbReference type="SUPFAM" id="SSF56219">
    <property type="entry name" value="DNase I-like"/>
    <property type="match status" value="1"/>
</dbReference>
<feature type="non-terminal residue" evidence="1">
    <location>
        <position position="161"/>
    </location>
</feature>
<evidence type="ECO:0000313" key="1">
    <source>
        <dbReference type="EMBL" id="KAJ6670056.1"/>
    </source>
</evidence>
<name>A0A9Q0NHG6_SALVM</name>
<reference evidence="1 2" key="1">
    <citation type="journal article" date="2023" name="Int. J. Mol. Sci.">
        <title>De Novo Assembly and Annotation of 11 Diverse Shrub Willow (Salix) Genomes Reveals Novel Gene Organization in Sex-Linked Regions.</title>
        <authorList>
            <person name="Hyden B."/>
            <person name="Feng K."/>
            <person name="Yates T.B."/>
            <person name="Jawdy S."/>
            <person name="Cereghino C."/>
            <person name="Smart L.B."/>
            <person name="Muchero W."/>
        </authorList>
    </citation>
    <scope>NUCLEOTIDE SEQUENCE [LARGE SCALE GENOMIC DNA]</scope>
    <source>
        <tissue evidence="1">Shoot tip</tissue>
    </source>
</reference>
<dbReference type="AlphaFoldDB" id="A0A9Q0NHG6"/>
<keyword evidence="2" id="KW-1185">Reference proteome</keyword>
<organism evidence="1 2">
    <name type="scientific">Salix viminalis</name>
    <name type="common">Common osier</name>
    <name type="synonym">Basket willow</name>
    <dbReference type="NCBI Taxonomy" id="40686"/>
    <lineage>
        <taxon>Eukaryota</taxon>
        <taxon>Viridiplantae</taxon>
        <taxon>Streptophyta</taxon>
        <taxon>Embryophyta</taxon>
        <taxon>Tracheophyta</taxon>
        <taxon>Spermatophyta</taxon>
        <taxon>Magnoliopsida</taxon>
        <taxon>eudicotyledons</taxon>
        <taxon>Gunneridae</taxon>
        <taxon>Pentapetalae</taxon>
        <taxon>rosids</taxon>
        <taxon>fabids</taxon>
        <taxon>Malpighiales</taxon>
        <taxon>Salicaceae</taxon>
        <taxon>Saliceae</taxon>
        <taxon>Salix</taxon>
    </lineage>
</organism>
<gene>
    <name evidence="1" type="ORF">OIU85_019860</name>
</gene>
<evidence type="ECO:0000313" key="2">
    <source>
        <dbReference type="Proteomes" id="UP001151529"/>
    </source>
</evidence>
<sequence>MSLFSVIETKLHAEKVRLLPEGLGLNDWSFISNVLDNETARIVIGWDPGEVKVLSTNISKQWITCKFHFVKHQSDLNVSFFYGLHTPAARQDMWDYIQVQGGSSQAHPWLLMGDFNAAMEASDCQGGDPAWQGHKQAFGQCIHQAELHTVPYQGIKFTWHN</sequence>
<comment type="caution">
    <text evidence="1">The sequence shown here is derived from an EMBL/GenBank/DDBJ whole genome shotgun (WGS) entry which is preliminary data.</text>
</comment>
<dbReference type="OrthoDB" id="851009at2759"/>